<keyword evidence="8" id="KW-0862">Zinc</keyword>
<dbReference type="PROSITE" id="PS50178">
    <property type="entry name" value="ZF_FYVE"/>
    <property type="match status" value="1"/>
</dbReference>
<feature type="domain" description="VHS" evidence="14">
    <location>
        <begin position="20"/>
        <end position="149"/>
    </location>
</feature>
<evidence type="ECO:0000256" key="12">
    <source>
        <dbReference type="SAM" id="MobiDB-lite"/>
    </source>
</evidence>
<dbReference type="AlphaFoldDB" id="A0A0C3QA68"/>
<evidence type="ECO:0000256" key="6">
    <source>
        <dbReference type="ARBA" id="ARBA00022753"/>
    </source>
</evidence>
<evidence type="ECO:0000256" key="4">
    <source>
        <dbReference type="ARBA" id="ARBA00022723"/>
    </source>
</evidence>
<dbReference type="InterPro" id="IPR002014">
    <property type="entry name" value="VHS_dom"/>
</dbReference>
<dbReference type="GO" id="GO:0008270">
    <property type="term" value="F:zinc ion binding"/>
    <property type="evidence" value="ECO:0007669"/>
    <property type="project" value="UniProtKB-KW"/>
</dbReference>
<dbReference type="Gene3D" id="1.20.5.1940">
    <property type="match status" value="1"/>
</dbReference>
<evidence type="ECO:0000313" key="16">
    <source>
        <dbReference type="Proteomes" id="UP000054248"/>
    </source>
</evidence>
<evidence type="ECO:0000256" key="3">
    <source>
        <dbReference type="ARBA" id="ARBA00017753"/>
    </source>
</evidence>
<dbReference type="GO" id="GO:0043130">
    <property type="term" value="F:ubiquitin binding"/>
    <property type="evidence" value="ECO:0007669"/>
    <property type="project" value="InterPro"/>
</dbReference>
<keyword evidence="6 10" id="KW-0967">Endosome</keyword>
<dbReference type="PROSITE" id="PS50330">
    <property type="entry name" value="UIM"/>
    <property type="match status" value="2"/>
</dbReference>
<dbReference type="STRING" id="1051891.A0A0C3QA68"/>
<evidence type="ECO:0000256" key="7">
    <source>
        <dbReference type="ARBA" id="ARBA00022771"/>
    </source>
</evidence>
<dbReference type="GO" id="GO:0032266">
    <property type="term" value="F:phosphatidylinositol-3-phosphate binding"/>
    <property type="evidence" value="ECO:0007669"/>
    <property type="project" value="TreeGrafter"/>
</dbReference>
<feature type="compositionally biased region" description="Low complexity" evidence="12">
    <location>
        <begin position="459"/>
        <end position="471"/>
    </location>
</feature>
<feature type="compositionally biased region" description="Pro residues" evidence="12">
    <location>
        <begin position="513"/>
        <end position="530"/>
    </location>
</feature>
<feature type="region of interest" description="Disordered" evidence="12">
    <location>
        <begin position="459"/>
        <end position="618"/>
    </location>
</feature>
<evidence type="ECO:0000256" key="1">
    <source>
        <dbReference type="ARBA" id="ARBA00004125"/>
    </source>
</evidence>
<reference evidence="16" key="2">
    <citation type="submission" date="2015-01" db="EMBL/GenBank/DDBJ databases">
        <title>Evolutionary Origins and Diversification of the Mycorrhizal Mutualists.</title>
        <authorList>
            <consortium name="DOE Joint Genome Institute"/>
            <consortium name="Mycorrhizal Genomics Consortium"/>
            <person name="Kohler A."/>
            <person name="Kuo A."/>
            <person name="Nagy L.G."/>
            <person name="Floudas D."/>
            <person name="Copeland A."/>
            <person name="Barry K.W."/>
            <person name="Cichocki N."/>
            <person name="Veneault-Fourrey C."/>
            <person name="LaButti K."/>
            <person name="Lindquist E.A."/>
            <person name="Lipzen A."/>
            <person name="Lundell T."/>
            <person name="Morin E."/>
            <person name="Murat C."/>
            <person name="Riley R."/>
            <person name="Ohm R."/>
            <person name="Sun H."/>
            <person name="Tunlid A."/>
            <person name="Henrissat B."/>
            <person name="Grigoriev I.V."/>
            <person name="Hibbett D.S."/>
            <person name="Martin F."/>
        </authorList>
    </citation>
    <scope>NUCLEOTIDE SEQUENCE [LARGE SCALE GENOMIC DNA]</scope>
    <source>
        <strain evidence="16">MUT 4182</strain>
    </source>
</reference>
<evidence type="ECO:0000256" key="5">
    <source>
        <dbReference type="ARBA" id="ARBA00022737"/>
    </source>
</evidence>
<dbReference type="InterPro" id="IPR013083">
    <property type="entry name" value="Znf_RING/FYVE/PHD"/>
</dbReference>
<dbReference type="Gene3D" id="6.10.140.100">
    <property type="match status" value="1"/>
</dbReference>
<name>A0A0C3QA68_9AGAM</name>
<dbReference type="InterPro" id="IPR003903">
    <property type="entry name" value="UIM_dom"/>
</dbReference>
<dbReference type="OrthoDB" id="957735at2759"/>
<feature type="compositionally biased region" description="Polar residues" evidence="12">
    <location>
        <begin position="472"/>
        <end position="497"/>
    </location>
</feature>
<dbReference type="Pfam" id="PF00790">
    <property type="entry name" value="VHS"/>
    <property type="match status" value="1"/>
</dbReference>
<feature type="compositionally biased region" description="Polar residues" evidence="12">
    <location>
        <begin position="575"/>
        <end position="602"/>
    </location>
</feature>
<dbReference type="EMBL" id="KN823131">
    <property type="protein sequence ID" value="KIO21691.1"/>
    <property type="molecule type" value="Genomic_DNA"/>
</dbReference>
<dbReference type="InterPro" id="IPR017073">
    <property type="entry name" value="HGS/VPS27"/>
</dbReference>
<dbReference type="InterPro" id="IPR008942">
    <property type="entry name" value="ENTH_VHS"/>
</dbReference>
<gene>
    <name evidence="15" type="ORF">M407DRAFT_28752</name>
</gene>
<dbReference type="Gene3D" id="1.25.40.90">
    <property type="match status" value="1"/>
</dbReference>
<dbReference type="InterPro" id="IPR000306">
    <property type="entry name" value="Znf_FYVE"/>
</dbReference>
<organism evidence="15 16">
    <name type="scientific">Tulasnella calospora MUT 4182</name>
    <dbReference type="NCBI Taxonomy" id="1051891"/>
    <lineage>
        <taxon>Eukaryota</taxon>
        <taxon>Fungi</taxon>
        <taxon>Dikarya</taxon>
        <taxon>Basidiomycota</taxon>
        <taxon>Agaricomycotina</taxon>
        <taxon>Agaricomycetes</taxon>
        <taxon>Cantharellales</taxon>
        <taxon>Tulasnellaceae</taxon>
        <taxon>Tulasnella</taxon>
    </lineage>
</organism>
<comment type="function">
    <text evidence="10">Component of the ESCRT-0 complex which is the sorting receptor for ubiquitinated cargo proteins at the multivesicular body (MVB) and recruits ESCRT-I to the MVB outer membrane.</text>
</comment>
<sequence length="670" mass="73654">MSSWLWGTSPFDEMLEKATSELRVAGEEDIALNLEICDQIRSKTVPPKTAMQSIKKRLNHQNPNVQLLTLSLLDTCVKNGGDHFLVEIASREFMDNLTSILKLPALNREVKDRMLKVVQIWAVAFEGKSSLSYVNEVYKTLQREGFTFPPKDSVAASSVMVDTSTAPEWIDSDVCLRCRTAFSFTNRKHHCRNCGQVFDQACSSKTLPLPQFGIAEPVRVCDSCFIKLKMKNVPKSSEDTTSRRSQSQPRPAKPKSAREQADEDLQRAIELSLRESQQGSSRPGYVPATSASWPGVSEPPEFDRSTRPQGPAEEEEDDPELRAAIEASLRDVQAPRPSAPVEDGMTEQPQASSNELQLSEADAIMTFSQTIQEASARGTRDLVRYPGVSELLNRANDLTPKLAAGLEESIEKERALTDMHEKLSEIVRLYDRILTEQITNPARRYGGYSTQYSQQYQAAAPTQYAPQPSATLTQPNQYAVPQQQWSAPPQTYATQAPSAPPQMISTSHVSPVSVPPPPTAVPMSPPPVPIPAQQFPITSGPSPSPVRSYSQYQQPTVNQLSTPPPPPVIARHQEPQTQGYRAPSSPVQYLHQTPSQPTVAYGSSQPPSSVMAPPAPVQQPVQAPVHSYVPSAPLPSFPSAPTTAPVPYASYSSPAFEQKEQKEAMLISFD</sequence>
<dbReference type="SMART" id="SM00288">
    <property type="entry name" value="VHS"/>
    <property type="match status" value="1"/>
</dbReference>
<dbReference type="Pfam" id="PF01363">
    <property type="entry name" value="FYVE"/>
    <property type="match status" value="1"/>
</dbReference>
<evidence type="ECO:0000256" key="11">
    <source>
        <dbReference type="PROSITE-ProRule" id="PRU00091"/>
    </source>
</evidence>
<dbReference type="SMART" id="SM00064">
    <property type="entry name" value="FYVE"/>
    <property type="match status" value="1"/>
</dbReference>
<keyword evidence="9 10" id="KW-0472">Membrane</keyword>
<comment type="subcellular location">
    <subcellularLocation>
        <location evidence="1 10">Endosome membrane</location>
        <topology evidence="1 10">Peripheral membrane protein</topology>
        <orientation evidence="1 10">Cytoplasmic side</orientation>
    </subcellularLocation>
</comment>
<dbReference type="PROSITE" id="PS50179">
    <property type="entry name" value="VHS"/>
    <property type="match status" value="1"/>
</dbReference>
<protein>
    <recommendedName>
        <fullName evidence="3 10">Vacuolar protein sorting-associated protein 27</fullName>
    </recommendedName>
</protein>
<dbReference type="GO" id="GO:0010008">
    <property type="term" value="C:endosome membrane"/>
    <property type="evidence" value="ECO:0007669"/>
    <property type="project" value="UniProtKB-SubCell"/>
</dbReference>
<evidence type="ECO:0000259" key="14">
    <source>
        <dbReference type="PROSITE" id="PS50179"/>
    </source>
</evidence>
<comment type="subunit">
    <text evidence="10">Component of the ESCRT-0 complex composed of HSE1 and VPS27.</text>
</comment>
<evidence type="ECO:0000256" key="10">
    <source>
        <dbReference type="PIRNR" id="PIRNR036956"/>
    </source>
</evidence>
<dbReference type="SUPFAM" id="SSF48464">
    <property type="entry name" value="ENTH/VHS domain"/>
    <property type="match status" value="1"/>
</dbReference>
<reference evidence="15 16" key="1">
    <citation type="submission" date="2014-04" db="EMBL/GenBank/DDBJ databases">
        <authorList>
            <consortium name="DOE Joint Genome Institute"/>
            <person name="Kuo A."/>
            <person name="Girlanda M."/>
            <person name="Perotto S."/>
            <person name="Kohler A."/>
            <person name="Nagy L.G."/>
            <person name="Floudas D."/>
            <person name="Copeland A."/>
            <person name="Barry K.W."/>
            <person name="Cichocki N."/>
            <person name="Veneault-Fourrey C."/>
            <person name="LaButti K."/>
            <person name="Lindquist E.A."/>
            <person name="Lipzen A."/>
            <person name="Lundell T."/>
            <person name="Morin E."/>
            <person name="Murat C."/>
            <person name="Sun H."/>
            <person name="Tunlid A."/>
            <person name="Henrissat B."/>
            <person name="Grigoriev I.V."/>
            <person name="Hibbett D.S."/>
            <person name="Martin F."/>
            <person name="Nordberg H.P."/>
            <person name="Cantor M.N."/>
            <person name="Hua S.X."/>
        </authorList>
    </citation>
    <scope>NUCLEOTIDE SEQUENCE [LARGE SCALE GENOMIC DNA]</scope>
    <source>
        <strain evidence="15 16">MUT 4182</strain>
    </source>
</reference>
<dbReference type="PANTHER" id="PTHR47794:SF1">
    <property type="entry name" value="VACUOLAR PROTEIN SORTING-ASSOCIATED PROTEIN 27"/>
    <property type="match status" value="1"/>
</dbReference>
<evidence type="ECO:0000313" key="15">
    <source>
        <dbReference type="EMBL" id="KIO21691.1"/>
    </source>
</evidence>
<dbReference type="GO" id="GO:0006623">
    <property type="term" value="P:protein targeting to vacuole"/>
    <property type="evidence" value="ECO:0007669"/>
    <property type="project" value="TreeGrafter"/>
</dbReference>
<keyword evidence="4" id="KW-0479">Metal-binding</keyword>
<dbReference type="GO" id="GO:0033565">
    <property type="term" value="C:ESCRT-0 complex"/>
    <property type="evidence" value="ECO:0007669"/>
    <property type="project" value="TreeGrafter"/>
</dbReference>
<dbReference type="GO" id="GO:0043328">
    <property type="term" value="P:protein transport to vacuole involved in ubiquitin-dependent protein catabolic process via the multivesicular body sorting pathway"/>
    <property type="evidence" value="ECO:0007669"/>
    <property type="project" value="TreeGrafter"/>
</dbReference>
<feature type="compositionally biased region" description="Polar residues" evidence="12">
    <location>
        <begin position="535"/>
        <end position="561"/>
    </location>
</feature>
<keyword evidence="5" id="KW-0677">Repeat</keyword>
<accession>A0A0C3QA68</accession>
<dbReference type="Proteomes" id="UP000054248">
    <property type="component" value="Unassembled WGS sequence"/>
</dbReference>
<proteinExistence type="inferred from homology"/>
<dbReference type="PANTHER" id="PTHR47794">
    <property type="entry name" value="VACUOLAR PROTEIN SORTING-ASSOCIATED PROTEIN 27"/>
    <property type="match status" value="1"/>
</dbReference>
<evidence type="ECO:0000256" key="8">
    <source>
        <dbReference type="ARBA" id="ARBA00022833"/>
    </source>
</evidence>
<comment type="similarity">
    <text evidence="2 10">Belongs to the VPS27 family.</text>
</comment>
<dbReference type="Pfam" id="PF02809">
    <property type="entry name" value="UIM"/>
    <property type="match status" value="2"/>
</dbReference>
<feature type="region of interest" description="Disordered" evidence="12">
    <location>
        <begin position="235"/>
        <end position="354"/>
    </location>
</feature>
<evidence type="ECO:0000256" key="2">
    <source>
        <dbReference type="ARBA" id="ARBA00008597"/>
    </source>
</evidence>
<keyword evidence="7 11" id="KW-0863">Zinc-finger</keyword>
<dbReference type="CDD" id="cd15735">
    <property type="entry name" value="FYVE_spVPS27p_like"/>
    <property type="match status" value="1"/>
</dbReference>
<evidence type="ECO:0000256" key="9">
    <source>
        <dbReference type="ARBA" id="ARBA00023136"/>
    </source>
</evidence>
<evidence type="ECO:0000259" key="13">
    <source>
        <dbReference type="PROSITE" id="PS50178"/>
    </source>
</evidence>
<dbReference type="InterPro" id="IPR011011">
    <property type="entry name" value="Znf_FYVE_PHD"/>
</dbReference>
<keyword evidence="16" id="KW-1185">Reference proteome</keyword>
<dbReference type="PIRSF" id="PIRSF036956">
    <property type="entry name" value="Hrs_Vps27"/>
    <property type="match status" value="1"/>
</dbReference>
<dbReference type="CDD" id="cd16979">
    <property type="entry name" value="VHS_Vps27"/>
    <property type="match status" value="1"/>
</dbReference>
<dbReference type="InterPro" id="IPR017455">
    <property type="entry name" value="Znf_FYVE-rel"/>
</dbReference>
<dbReference type="SMART" id="SM00726">
    <property type="entry name" value="UIM"/>
    <property type="match status" value="2"/>
</dbReference>
<feature type="compositionally biased region" description="Low complexity" evidence="12">
    <location>
        <begin position="603"/>
        <end position="618"/>
    </location>
</feature>
<feature type="region of interest" description="Disordered" evidence="12">
    <location>
        <begin position="636"/>
        <end position="670"/>
    </location>
</feature>
<dbReference type="SUPFAM" id="SSF57903">
    <property type="entry name" value="FYVE/PHD zinc finger"/>
    <property type="match status" value="1"/>
</dbReference>
<feature type="compositionally biased region" description="Basic and acidic residues" evidence="12">
    <location>
        <begin position="256"/>
        <end position="267"/>
    </location>
</feature>
<dbReference type="HOGENOM" id="CLU_011862_1_0_1"/>
<dbReference type="Gene3D" id="3.30.40.10">
    <property type="entry name" value="Zinc/RING finger domain, C3HC4 (zinc finger)"/>
    <property type="match status" value="1"/>
</dbReference>
<feature type="domain" description="FYVE-type" evidence="13">
    <location>
        <begin position="169"/>
        <end position="229"/>
    </location>
</feature>